<feature type="signal peptide" evidence="12">
    <location>
        <begin position="1"/>
        <end position="28"/>
    </location>
</feature>
<dbReference type="Pfam" id="PF22914">
    <property type="entry name" value="Fibulin_C"/>
    <property type="match status" value="1"/>
</dbReference>
<dbReference type="GO" id="GO:0005509">
    <property type="term" value="F:calcium ion binding"/>
    <property type="evidence" value="ECO:0007669"/>
    <property type="project" value="InterPro"/>
</dbReference>
<evidence type="ECO:0000313" key="14">
    <source>
        <dbReference type="EMBL" id="CAG9807748.1"/>
    </source>
</evidence>
<gene>
    <name evidence="14" type="ORF">CHIRRI_LOCUS10594</name>
</gene>
<dbReference type="PROSITE" id="PS50026">
    <property type="entry name" value="EGF_3"/>
    <property type="match status" value="4"/>
</dbReference>
<dbReference type="SMART" id="SM00181">
    <property type="entry name" value="EGF"/>
    <property type="match status" value="12"/>
</dbReference>
<sequence>MKEMMQVNCGLCVFYAFMIFFVTSTVSAVDIESIVSHCCNEGNDWGSQRKHCSEYKFNLDKNVVPAGLHGLCLSTVEICCAKQHRIYQCTAGAVAAKSSSSCDSSTDNYGTEFFKDCCEACKIGLVIGSTSHTCSTENSLFGSPWDDIIEDCCTDIREADSEDDPNESNEKDICQRIDNLCTHICVPTDDSYVCKCREGYKLLEDNITCVKETNVIDDTTIPQTLNKVDNCSPGMAFDESSEQCEDINECETGDANCDRESQACLNTNGSYKCLNIISKVSSCEDGYRYQARIAQCVDINECAEGLDDCDRRTQLCLNIPGSFKCQDKVVDTCLPGLKYDLETKLCEDVNECLDPDSCDNGYKCLNTVGSFECVAVTTQRNKPFRIPKCARGYHLQGDQCVDIDECAYDREACDANQICINLPGAFQCDCKVGFVLDPLTNACEDINECQINLHDCLETQRCDNTIGSYRCIRTQSCGTGYTFNAETLQCDDDDECTLNRHNCYDPYECHNTKGSFRCIRKTTTTSTTTTTTTRKPEIRYTTTPQPHCPNGFERNYLGACIDINECEVRNPCSRSQKCINTNGGYRCINSLTCQNGYELNAEGTQCIDVDECATREANCGPQQTCKNKPGGYVCLCPSGFVSTNNRNCEDINECEFYKDRRPCPSNADCVNSIGSYHCHCKAGFKNEVNDDRKCVDVDECTEYPGLCQHRCINYWGSYKCGCEAGFKLSANNRTCDDVDECEQHKSYRLCVGICENIPGSYRCGCPDGYRIGTDSRSCEDIDECKETPGICRSVDEICTNLRGSHRCIPIQCPYGYMRDPDRTNRCKRISMLCDHDDYECFRKPTSYSYNFISMVPNMTVPVAGTGLFNLQTTVWSQNLEFDLKIDSIYSPPGVQRVTDHYFSLRKVPQGVTLLLLRPLDGPQDIELELTMNVFTQDRTPSGSSVAKIFILVSEYPF</sequence>
<keyword evidence="7" id="KW-0677">Repeat</keyword>
<evidence type="ECO:0000256" key="1">
    <source>
        <dbReference type="ARBA" id="ARBA00004498"/>
    </source>
</evidence>
<dbReference type="FunFam" id="2.10.25.10:FF:000038">
    <property type="entry name" value="Fibrillin 2"/>
    <property type="match status" value="2"/>
</dbReference>
<dbReference type="PANTHER" id="PTHR47333:SF4">
    <property type="entry name" value="EGF-LIKE DOMAIN-CONTAINING PROTEIN"/>
    <property type="match status" value="1"/>
</dbReference>
<evidence type="ECO:0000256" key="11">
    <source>
        <dbReference type="PROSITE-ProRule" id="PRU00076"/>
    </source>
</evidence>
<evidence type="ECO:0000259" key="13">
    <source>
        <dbReference type="PROSITE" id="PS50026"/>
    </source>
</evidence>
<dbReference type="SMART" id="SM00179">
    <property type="entry name" value="EGF_CA"/>
    <property type="match status" value="13"/>
</dbReference>
<dbReference type="Proteomes" id="UP001153620">
    <property type="component" value="Chromosome 3"/>
</dbReference>
<organism evidence="14 15">
    <name type="scientific">Chironomus riparius</name>
    <dbReference type="NCBI Taxonomy" id="315576"/>
    <lineage>
        <taxon>Eukaryota</taxon>
        <taxon>Metazoa</taxon>
        <taxon>Ecdysozoa</taxon>
        <taxon>Arthropoda</taxon>
        <taxon>Hexapoda</taxon>
        <taxon>Insecta</taxon>
        <taxon>Pterygota</taxon>
        <taxon>Neoptera</taxon>
        <taxon>Endopterygota</taxon>
        <taxon>Diptera</taxon>
        <taxon>Nematocera</taxon>
        <taxon>Chironomoidea</taxon>
        <taxon>Chironomidae</taxon>
        <taxon>Chironominae</taxon>
        <taxon>Chironomus</taxon>
    </lineage>
</organism>
<dbReference type="FunFam" id="2.10.25.10:FF:000240">
    <property type="entry name" value="Vitamin K-dependent protein S"/>
    <property type="match status" value="1"/>
</dbReference>
<reference evidence="14" key="1">
    <citation type="submission" date="2022-01" db="EMBL/GenBank/DDBJ databases">
        <authorList>
            <person name="King R."/>
        </authorList>
    </citation>
    <scope>NUCLEOTIDE SEQUENCE</scope>
</reference>
<dbReference type="FunFam" id="2.10.25.10:FF:000119">
    <property type="entry name" value="vitamin K-dependent protein S"/>
    <property type="match status" value="1"/>
</dbReference>
<dbReference type="InterPro" id="IPR049883">
    <property type="entry name" value="NOTCH1_EGF-like"/>
</dbReference>
<dbReference type="OrthoDB" id="10022113at2759"/>
<dbReference type="Pfam" id="PF12662">
    <property type="entry name" value="cEGF"/>
    <property type="match status" value="2"/>
</dbReference>
<comment type="similarity">
    <text evidence="2">Belongs to the fibulin family.</text>
</comment>
<keyword evidence="10" id="KW-0325">Glycoprotein</keyword>
<dbReference type="FunFam" id="2.10.25.10:FF:000139">
    <property type="entry name" value="Fibulin-1"/>
    <property type="match status" value="1"/>
</dbReference>
<keyword evidence="5 11" id="KW-0245">EGF-like domain</keyword>
<comment type="subcellular location">
    <subcellularLocation>
        <location evidence="1">Secreted</location>
        <location evidence="1">Extracellular space</location>
        <location evidence="1">Extracellular matrix</location>
    </subcellularLocation>
</comment>
<evidence type="ECO:0000256" key="4">
    <source>
        <dbReference type="ARBA" id="ARBA00022530"/>
    </source>
</evidence>
<evidence type="ECO:0000256" key="3">
    <source>
        <dbReference type="ARBA" id="ARBA00022525"/>
    </source>
</evidence>
<evidence type="ECO:0000256" key="5">
    <source>
        <dbReference type="ARBA" id="ARBA00022536"/>
    </source>
</evidence>
<dbReference type="EMBL" id="OU895879">
    <property type="protein sequence ID" value="CAG9807748.1"/>
    <property type="molecule type" value="Genomic_DNA"/>
</dbReference>
<dbReference type="Pfam" id="PF07645">
    <property type="entry name" value="EGF_CA"/>
    <property type="match status" value="9"/>
</dbReference>
<evidence type="ECO:0000313" key="15">
    <source>
        <dbReference type="Proteomes" id="UP001153620"/>
    </source>
</evidence>
<dbReference type="InterPro" id="IPR009030">
    <property type="entry name" value="Growth_fac_rcpt_cys_sf"/>
</dbReference>
<feature type="domain" description="EGF-like" evidence="13">
    <location>
        <begin position="650"/>
        <end position="690"/>
    </location>
</feature>
<feature type="domain" description="EGF-like" evidence="13">
    <location>
        <begin position="608"/>
        <end position="649"/>
    </location>
</feature>
<dbReference type="InterPro" id="IPR001881">
    <property type="entry name" value="EGF-like_Ca-bd_dom"/>
</dbReference>
<dbReference type="Gene3D" id="2.10.25.10">
    <property type="entry name" value="Laminin"/>
    <property type="match status" value="13"/>
</dbReference>
<evidence type="ECO:0000256" key="12">
    <source>
        <dbReference type="SAM" id="SignalP"/>
    </source>
</evidence>
<dbReference type="InterPro" id="IPR000742">
    <property type="entry name" value="EGF"/>
</dbReference>
<evidence type="ECO:0000256" key="9">
    <source>
        <dbReference type="ARBA" id="ARBA00023157"/>
    </source>
</evidence>
<evidence type="ECO:0000256" key="8">
    <source>
        <dbReference type="ARBA" id="ARBA00022837"/>
    </source>
</evidence>
<feature type="chain" id="PRO_5040111656" description="EGF-like domain-containing protein" evidence="12">
    <location>
        <begin position="29"/>
        <end position="957"/>
    </location>
</feature>
<evidence type="ECO:0000256" key="7">
    <source>
        <dbReference type="ARBA" id="ARBA00022737"/>
    </source>
</evidence>
<dbReference type="PIRSF" id="PIRSF036313">
    <property type="entry name" value="Fibulin-1"/>
    <property type="match status" value="1"/>
</dbReference>
<keyword evidence="3" id="KW-0964">Secreted</keyword>
<dbReference type="GO" id="GO:0030198">
    <property type="term" value="P:extracellular matrix organization"/>
    <property type="evidence" value="ECO:0007669"/>
    <property type="project" value="InterPro"/>
</dbReference>
<feature type="domain" description="EGF-like" evidence="13">
    <location>
        <begin position="402"/>
        <end position="444"/>
    </location>
</feature>
<dbReference type="AlphaFoldDB" id="A0A9N9S2P9"/>
<evidence type="ECO:0000256" key="2">
    <source>
        <dbReference type="ARBA" id="ARBA00006127"/>
    </source>
</evidence>
<dbReference type="PROSITE" id="PS01187">
    <property type="entry name" value="EGF_CA"/>
    <property type="match status" value="3"/>
</dbReference>
<evidence type="ECO:0000256" key="6">
    <source>
        <dbReference type="ARBA" id="ARBA00022729"/>
    </source>
</evidence>
<dbReference type="InterPro" id="IPR026823">
    <property type="entry name" value="cEGF"/>
</dbReference>
<comment type="caution">
    <text evidence="11">Lacks conserved residue(s) required for the propagation of feature annotation.</text>
</comment>
<dbReference type="CDD" id="cd00054">
    <property type="entry name" value="EGF_CA"/>
    <property type="match status" value="6"/>
</dbReference>
<evidence type="ECO:0000256" key="10">
    <source>
        <dbReference type="ARBA" id="ARBA00023180"/>
    </source>
</evidence>
<dbReference type="InterPro" id="IPR055088">
    <property type="entry name" value="Fibulin_C"/>
</dbReference>
<dbReference type="InterPro" id="IPR000152">
    <property type="entry name" value="EGF-type_Asp/Asn_hydroxyl_site"/>
</dbReference>
<name>A0A9N9S2P9_9DIPT</name>
<feature type="domain" description="EGF-like" evidence="13">
    <location>
        <begin position="696"/>
        <end position="736"/>
    </location>
</feature>
<dbReference type="InterPro" id="IPR017048">
    <property type="entry name" value="Fibulin-1"/>
</dbReference>
<dbReference type="InterPro" id="IPR018097">
    <property type="entry name" value="EGF_Ca-bd_CS"/>
</dbReference>
<dbReference type="SUPFAM" id="SSF57184">
    <property type="entry name" value="Growth factor receptor domain"/>
    <property type="match status" value="4"/>
</dbReference>
<dbReference type="SUPFAM" id="SSF57196">
    <property type="entry name" value="EGF/Laminin"/>
    <property type="match status" value="1"/>
</dbReference>
<dbReference type="InterPro" id="IPR052080">
    <property type="entry name" value="vWF_C/EGF_Fibrillin"/>
</dbReference>
<dbReference type="GO" id="GO:0016504">
    <property type="term" value="F:peptidase activator activity"/>
    <property type="evidence" value="ECO:0007669"/>
    <property type="project" value="InterPro"/>
</dbReference>
<keyword evidence="6 12" id="KW-0732">Signal</keyword>
<reference evidence="14" key="2">
    <citation type="submission" date="2022-10" db="EMBL/GenBank/DDBJ databases">
        <authorList>
            <consortium name="ENA_rothamsted_submissions"/>
            <consortium name="culmorum"/>
            <person name="King R."/>
        </authorList>
    </citation>
    <scope>NUCLEOTIDE SEQUENCE</scope>
</reference>
<dbReference type="PANTHER" id="PTHR47333">
    <property type="entry name" value="VON WILLEBRAND FACTOR C AND EGF DOMAIN-CONTAINING PROTEIN"/>
    <property type="match status" value="1"/>
</dbReference>
<dbReference type="PROSITE" id="PS01186">
    <property type="entry name" value="EGF_2"/>
    <property type="match status" value="5"/>
</dbReference>
<protein>
    <recommendedName>
        <fullName evidence="13">EGF-like domain-containing protein</fullName>
    </recommendedName>
</protein>
<keyword evidence="9" id="KW-1015">Disulfide bond</keyword>
<accession>A0A9N9S2P9</accession>
<dbReference type="PROSITE" id="PS00010">
    <property type="entry name" value="ASX_HYDROXYL"/>
    <property type="match status" value="4"/>
</dbReference>
<proteinExistence type="inferred from homology"/>
<keyword evidence="4" id="KW-0272">Extracellular matrix</keyword>
<keyword evidence="8" id="KW-0106">Calcium</keyword>
<keyword evidence="15" id="KW-1185">Reference proteome</keyword>